<dbReference type="RefSeq" id="WP_162933607.1">
    <property type="nucleotide sequence ID" value="NZ_CP015588.1"/>
</dbReference>
<protein>
    <submittedName>
        <fullName evidence="2">Uncharacterized protein</fullName>
    </submittedName>
</protein>
<organism evidence="2 3">
    <name type="scientific">Streptomyces alfalfae</name>
    <dbReference type="NCBI Taxonomy" id="1642299"/>
    <lineage>
        <taxon>Bacteria</taxon>
        <taxon>Bacillati</taxon>
        <taxon>Actinomycetota</taxon>
        <taxon>Actinomycetes</taxon>
        <taxon>Kitasatosporales</taxon>
        <taxon>Streptomycetaceae</taxon>
        <taxon>Streptomyces</taxon>
    </lineage>
</organism>
<name>A0A7T4TW71_9ACTN</name>
<proteinExistence type="predicted"/>
<feature type="chain" id="PRO_5038386264" evidence="1">
    <location>
        <begin position="17"/>
        <end position="56"/>
    </location>
</feature>
<sequence length="56" mass="5438">MAPRLAVLLTACAAAAATVLPVVSAHEGPAAGQATVTSAAPAPDVADATPLTWAWD</sequence>
<gene>
    <name evidence="2" type="ORF">I8755_02270</name>
</gene>
<evidence type="ECO:0000256" key="1">
    <source>
        <dbReference type="SAM" id="SignalP"/>
    </source>
</evidence>
<accession>A0A7T4TW71</accession>
<dbReference type="Proteomes" id="UP000596130">
    <property type="component" value="Chromosome"/>
</dbReference>
<feature type="signal peptide" evidence="1">
    <location>
        <begin position="1"/>
        <end position="16"/>
    </location>
</feature>
<reference evidence="2 3" key="1">
    <citation type="submission" date="2020-12" db="EMBL/GenBank/DDBJ databases">
        <title>Identification and biosynthesis of polyene macrolides produced by Streptomyces alfalfae Men-myco-93-63.</title>
        <authorList>
            <person name="Liu D."/>
            <person name="Li Y."/>
            <person name="Liu L."/>
            <person name="Han X."/>
            <person name="Shen F."/>
        </authorList>
    </citation>
    <scope>NUCLEOTIDE SEQUENCE [LARGE SCALE GENOMIC DNA]</scope>
    <source>
        <strain evidence="2 3">Men-myco-93-63</strain>
    </source>
</reference>
<keyword evidence="1" id="KW-0732">Signal</keyword>
<dbReference type="EMBL" id="CP065959">
    <property type="protein sequence ID" value="QQC87363.1"/>
    <property type="molecule type" value="Genomic_DNA"/>
</dbReference>
<evidence type="ECO:0000313" key="3">
    <source>
        <dbReference type="Proteomes" id="UP000596130"/>
    </source>
</evidence>
<dbReference type="AlphaFoldDB" id="A0A7T4TW71"/>
<evidence type="ECO:0000313" key="2">
    <source>
        <dbReference type="EMBL" id="QQC87363.1"/>
    </source>
</evidence>